<name>A0A399CWC2_9BACT</name>
<evidence type="ECO:0000313" key="1">
    <source>
        <dbReference type="EMBL" id="RIH64004.1"/>
    </source>
</evidence>
<dbReference type="Pfam" id="PF17132">
    <property type="entry name" value="Glyco_hydro_106"/>
    <property type="match status" value="2"/>
</dbReference>
<dbReference type="AlphaFoldDB" id="A0A399CWC2"/>
<sequence length="913" mass="103920">MNYIHSLFILFLFICQGCQVATDSEKSDNMCKPWVYWWWMGSAVDKEDLKIQLNEFAESGVGGVHIVPIYGVQENDRNDIPFLSEKWMEMVDYTIREAKKVGLGVDITLGTGWPYGGSFVEKENAAKKLQVETYDLGNTSKIVFGMDSINRNQEFYKLQKIFAVNQEGESIDLERFKSKEKIECEVPSGSWKLVFLGTGLTKQKVKRAAPGGEGLVMDYFDNKSVKNYLNHFDSVFTNSQFEIRPRAIYHDSYEVYRADWTTNFFGEFEALRGYDLSDVLPVFLDEEHPEHQFVKCDVRETLSDLLLTSFTRSWSSWARKHNVETRNQAHGSPGNILDYYAEATIPETESFGSSQFSIPGVRVDEDYEEERFGRPSPLMMKFASSPAHLYGKKQVSSETATWLGNHFKVALSQIKPQIDELLVSGINHIFYHGATYSPVAEEFPGWLFYASTNFGRNAHFKEELPRLNEYIYNCQSLLQNSIPDNDILLYFPIHDLWTKDEGELLLQLDVHKWSKWFGETAFGDLSKLLWEQGYSYDYISDRQIAQLRVNDENKLFLNGSSTYSVVVVPELDFISKETFAELEKLAQQGATVVFAGDLPKHFAGYTAYLQNSPGLSTAKQRLAQFPDVYVGNEGVLTVLDKLKVRNEKMKLQGLDFIRKKKNGTPFYFVTNLSDRFYEDSVSISSACNFLEIYDPLANKRGFVDVKGTKGTGKIFLQLPPGKSCFLFPHQTKPDLDAWKFAHPSDTIVFSEKWNVTFISGNTEKLAEGYTIDSLFSWTEWGDSALCYFSGKAKYTSTFSLKGKPSPESAYLLCLDDVRESAEVWINGINMGTIWSVPLQLEIPGTVLKAENQIEIIVQNLSANKIIAMDKVGAPWKKFKEINFVDIKYKPFDASGWEPSLSGIIGKAYLTKIN</sequence>
<dbReference type="Gene3D" id="3.40.50.880">
    <property type="match status" value="1"/>
</dbReference>
<dbReference type="InterPro" id="IPR029062">
    <property type="entry name" value="Class_I_gatase-like"/>
</dbReference>
<dbReference type="InterPro" id="IPR008979">
    <property type="entry name" value="Galactose-bd-like_sf"/>
</dbReference>
<dbReference type="Gene3D" id="2.60.120.260">
    <property type="entry name" value="Galactose-binding domain-like"/>
    <property type="match status" value="1"/>
</dbReference>
<dbReference type="PANTHER" id="PTHR36848:SF2">
    <property type="entry name" value="SECRETED PROTEIN"/>
    <property type="match status" value="1"/>
</dbReference>
<keyword evidence="2" id="KW-1185">Reference proteome</keyword>
<gene>
    <name evidence="1" type="ORF">D1164_16870</name>
</gene>
<dbReference type="NCBIfam" id="NF045579">
    <property type="entry name" value="rhamnoside_JR"/>
    <property type="match status" value="1"/>
</dbReference>
<keyword evidence="1" id="KW-0378">Hydrolase</keyword>
<organism evidence="1 2">
    <name type="scientific">Mariniphaga sediminis</name>
    <dbReference type="NCBI Taxonomy" id="1628158"/>
    <lineage>
        <taxon>Bacteria</taxon>
        <taxon>Pseudomonadati</taxon>
        <taxon>Bacteroidota</taxon>
        <taxon>Bacteroidia</taxon>
        <taxon>Marinilabiliales</taxon>
        <taxon>Prolixibacteraceae</taxon>
        <taxon>Mariniphaga</taxon>
    </lineage>
</organism>
<reference evidence="1 2" key="1">
    <citation type="journal article" date="2015" name="Int. J. Syst. Evol. Microbiol.">
        <title>Mariniphaga sediminis sp. nov., isolated from coastal sediment.</title>
        <authorList>
            <person name="Wang F.Q."/>
            <person name="Shen Q.Y."/>
            <person name="Chen G.J."/>
            <person name="Du Z.J."/>
        </authorList>
    </citation>
    <scope>NUCLEOTIDE SEQUENCE [LARGE SCALE GENOMIC DNA]</scope>
    <source>
        <strain evidence="1 2">SY21</strain>
    </source>
</reference>
<dbReference type="RefSeq" id="WP_119351066.1">
    <property type="nucleotide sequence ID" value="NZ_QWET01000014.1"/>
</dbReference>
<accession>A0A399CWC2</accession>
<dbReference type="OrthoDB" id="9761519at2"/>
<proteinExistence type="predicted"/>
<dbReference type="InterPro" id="IPR053161">
    <property type="entry name" value="Ulvan_degrading_GH"/>
</dbReference>
<dbReference type="EMBL" id="QWET01000014">
    <property type="protein sequence ID" value="RIH64004.1"/>
    <property type="molecule type" value="Genomic_DNA"/>
</dbReference>
<evidence type="ECO:0000313" key="2">
    <source>
        <dbReference type="Proteomes" id="UP000266441"/>
    </source>
</evidence>
<dbReference type="SUPFAM" id="SSF49785">
    <property type="entry name" value="Galactose-binding domain-like"/>
    <property type="match status" value="1"/>
</dbReference>
<protein>
    <submittedName>
        <fullName evidence="1">Glycoside hydrolase</fullName>
    </submittedName>
</protein>
<dbReference type="GO" id="GO:0016787">
    <property type="term" value="F:hydrolase activity"/>
    <property type="evidence" value="ECO:0007669"/>
    <property type="project" value="UniProtKB-KW"/>
</dbReference>
<dbReference type="PANTHER" id="PTHR36848">
    <property type="entry name" value="DNA-BINDING PROTEIN (PUTATIVE SECRETED PROTEIN)-RELATED"/>
    <property type="match status" value="1"/>
</dbReference>
<comment type="caution">
    <text evidence="1">The sequence shown here is derived from an EMBL/GenBank/DDBJ whole genome shotgun (WGS) entry which is preliminary data.</text>
</comment>
<dbReference type="Proteomes" id="UP000266441">
    <property type="component" value="Unassembled WGS sequence"/>
</dbReference>